<keyword evidence="1" id="KW-0732">Signal</keyword>
<gene>
    <name evidence="3" type="ORF">DL546_006553</name>
</gene>
<comment type="caution">
    <text evidence="3">The sequence shown here is derived from an EMBL/GenBank/DDBJ whole genome shotgun (WGS) entry which is preliminary data.</text>
</comment>
<dbReference type="STRING" id="177199.A0A420Y8Y0"/>
<dbReference type="Proteomes" id="UP000275385">
    <property type="component" value="Unassembled WGS sequence"/>
</dbReference>
<dbReference type="Pfam" id="PF00188">
    <property type="entry name" value="CAP"/>
    <property type="match status" value="1"/>
</dbReference>
<dbReference type="InterPro" id="IPR018244">
    <property type="entry name" value="Allrgn_V5/Tpx1_CS"/>
</dbReference>
<dbReference type="FunFam" id="3.40.33.10:FF:000018">
    <property type="entry name" value="SCP-like extracellular protein, putative"/>
    <property type="match status" value="1"/>
</dbReference>
<dbReference type="InterPro" id="IPR035940">
    <property type="entry name" value="CAP_sf"/>
</dbReference>
<proteinExistence type="predicted"/>
<dbReference type="AlphaFoldDB" id="A0A420Y8Y0"/>
<dbReference type="PRINTS" id="PR00837">
    <property type="entry name" value="V5TPXLIKE"/>
</dbReference>
<dbReference type="GO" id="GO:0005576">
    <property type="term" value="C:extracellular region"/>
    <property type="evidence" value="ECO:0007669"/>
    <property type="project" value="InterPro"/>
</dbReference>
<name>A0A420Y8Y0_9PEZI</name>
<dbReference type="InterPro" id="IPR001283">
    <property type="entry name" value="CRISP-related"/>
</dbReference>
<feature type="signal peptide" evidence="1">
    <location>
        <begin position="1"/>
        <end position="17"/>
    </location>
</feature>
<evidence type="ECO:0000259" key="2">
    <source>
        <dbReference type="SMART" id="SM00198"/>
    </source>
</evidence>
<feature type="domain" description="SCP" evidence="2">
    <location>
        <begin position="149"/>
        <end position="303"/>
    </location>
</feature>
<protein>
    <recommendedName>
        <fullName evidence="2">SCP domain-containing protein</fullName>
    </recommendedName>
</protein>
<dbReference type="PANTHER" id="PTHR10334">
    <property type="entry name" value="CYSTEINE-RICH SECRETORY PROTEIN-RELATED"/>
    <property type="match status" value="1"/>
</dbReference>
<accession>A0A420Y8Y0</accession>
<reference evidence="3 4" key="1">
    <citation type="submission" date="2018-08" db="EMBL/GenBank/DDBJ databases">
        <title>Draft genome of the lignicolous fungus Coniochaeta pulveracea.</title>
        <authorList>
            <person name="Borstlap C.J."/>
            <person name="De Witt R.N."/>
            <person name="Botha A."/>
            <person name="Volschenk H."/>
        </authorList>
    </citation>
    <scope>NUCLEOTIDE SEQUENCE [LARGE SCALE GENOMIC DNA]</scope>
    <source>
        <strain evidence="3 4">CAB683</strain>
    </source>
</reference>
<evidence type="ECO:0000313" key="4">
    <source>
        <dbReference type="Proteomes" id="UP000275385"/>
    </source>
</evidence>
<dbReference type="SMART" id="SM00198">
    <property type="entry name" value="SCP"/>
    <property type="match status" value="1"/>
</dbReference>
<evidence type="ECO:0000313" key="3">
    <source>
        <dbReference type="EMBL" id="RKU44331.1"/>
    </source>
</evidence>
<dbReference type="Gene3D" id="3.40.33.10">
    <property type="entry name" value="CAP"/>
    <property type="match status" value="1"/>
</dbReference>
<dbReference type="InterPro" id="IPR014044">
    <property type="entry name" value="CAP_dom"/>
</dbReference>
<dbReference type="SUPFAM" id="SSF55797">
    <property type="entry name" value="PR-1-like"/>
    <property type="match status" value="1"/>
</dbReference>
<feature type="chain" id="PRO_5019325757" description="SCP domain-containing protein" evidence="1">
    <location>
        <begin position="18"/>
        <end position="320"/>
    </location>
</feature>
<organism evidence="3 4">
    <name type="scientific">Coniochaeta pulveracea</name>
    <dbReference type="NCBI Taxonomy" id="177199"/>
    <lineage>
        <taxon>Eukaryota</taxon>
        <taxon>Fungi</taxon>
        <taxon>Dikarya</taxon>
        <taxon>Ascomycota</taxon>
        <taxon>Pezizomycotina</taxon>
        <taxon>Sordariomycetes</taxon>
        <taxon>Sordariomycetidae</taxon>
        <taxon>Coniochaetales</taxon>
        <taxon>Coniochaetaceae</taxon>
        <taxon>Coniochaeta</taxon>
    </lineage>
</organism>
<dbReference type="OrthoDB" id="337038at2759"/>
<keyword evidence="4" id="KW-1185">Reference proteome</keyword>
<evidence type="ECO:0000256" key="1">
    <source>
        <dbReference type="SAM" id="SignalP"/>
    </source>
</evidence>
<sequence>MKSSTILSLAAASLAAAGPIDLLKRVWQTEVVVQWTTVYVTEGSVPTDSPNAAGHRHPTTHITMTTSTTGASSSSSTPVVVVPETPAAAPAAPSTTVAIQALTSSTNTLEPALAATKAPVAEAPASVAASAASHIAATSVANEAAAPTDFESTVVYHHNIHRLNYSAPAIEWDQTYADWAAQTAAKCKFAHDLSPGDGKYGQNLAMWATTGDAKSLGENMAIAQAITDMWHNGECMAYPKADYGLDTPNMTDFEVWGHFSQLVWVGSKMVGCKAQYCEPGTMYDNMGAWFSVCNYFPAGNMGGQYGKNVLPPLNEPTVVA</sequence>
<dbReference type="PROSITE" id="PS01009">
    <property type="entry name" value="CRISP_1"/>
    <property type="match status" value="1"/>
</dbReference>
<dbReference type="EMBL" id="QVQW01000032">
    <property type="protein sequence ID" value="RKU44331.1"/>
    <property type="molecule type" value="Genomic_DNA"/>
</dbReference>